<dbReference type="AlphaFoldDB" id="A0A840AIB3"/>
<evidence type="ECO:0000313" key="2">
    <source>
        <dbReference type="EMBL" id="MBB3900220.1"/>
    </source>
</evidence>
<dbReference type="InterPro" id="IPR021521">
    <property type="entry name" value="DUF3185"/>
</dbReference>
<keyword evidence="1" id="KW-1133">Transmembrane helix</keyword>
<protein>
    <recommendedName>
        <fullName evidence="4">DUF3185 family protein</fullName>
    </recommendedName>
</protein>
<evidence type="ECO:0000256" key="1">
    <source>
        <dbReference type="SAM" id="Phobius"/>
    </source>
</evidence>
<dbReference type="EMBL" id="JACIDJ010000008">
    <property type="protein sequence ID" value="MBB3900220.1"/>
    <property type="molecule type" value="Genomic_DNA"/>
</dbReference>
<gene>
    <name evidence="2" type="ORF">GGQ83_003690</name>
</gene>
<name>A0A840AIB3_9PROT</name>
<organism evidence="2 3">
    <name type="scientific">Roseococcus suduntuyensis</name>
    <dbReference type="NCBI Taxonomy" id="455361"/>
    <lineage>
        <taxon>Bacteria</taxon>
        <taxon>Pseudomonadati</taxon>
        <taxon>Pseudomonadota</taxon>
        <taxon>Alphaproteobacteria</taxon>
        <taxon>Acetobacterales</taxon>
        <taxon>Roseomonadaceae</taxon>
        <taxon>Roseococcus</taxon>
    </lineage>
</organism>
<keyword evidence="1" id="KW-0812">Transmembrane</keyword>
<comment type="caution">
    <text evidence="2">The sequence shown here is derived from an EMBL/GenBank/DDBJ whole genome shotgun (WGS) entry which is preliminary data.</text>
</comment>
<dbReference type="RefSeq" id="WP_184386446.1">
    <property type="nucleotide sequence ID" value="NZ_JACIDJ010000008.1"/>
</dbReference>
<dbReference type="Pfam" id="PF11381">
    <property type="entry name" value="DUF3185"/>
    <property type="match status" value="1"/>
</dbReference>
<feature type="transmembrane region" description="Helical" evidence="1">
    <location>
        <begin position="45"/>
        <end position="64"/>
    </location>
</feature>
<evidence type="ECO:0000313" key="3">
    <source>
        <dbReference type="Proteomes" id="UP000553193"/>
    </source>
</evidence>
<reference evidence="2 3" key="1">
    <citation type="submission" date="2020-08" db="EMBL/GenBank/DDBJ databases">
        <title>Genomic Encyclopedia of Type Strains, Phase IV (KMG-IV): sequencing the most valuable type-strain genomes for metagenomic binning, comparative biology and taxonomic classification.</title>
        <authorList>
            <person name="Goeker M."/>
        </authorList>
    </citation>
    <scope>NUCLEOTIDE SEQUENCE [LARGE SCALE GENOMIC DNA]</scope>
    <source>
        <strain evidence="2 3">DSM 19979</strain>
    </source>
</reference>
<accession>A0A840AIB3</accession>
<keyword evidence="3" id="KW-1185">Reference proteome</keyword>
<sequence length="68" mass="7194">MRASFLLGAGLAVLGVVLFIIGLNASQAPMEQVVETFTGRFTDQTMWYMIAGGVVFLGGCVLALRGAR</sequence>
<evidence type="ECO:0008006" key="4">
    <source>
        <dbReference type="Google" id="ProtNLM"/>
    </source>
</evidence>
<keyword evidence="1" id="KW-0472">Membrane</keyword>
<dbReference type="Proteomes" id="UP000553193">
    <property type="component" value="Unassembled WGS sequence"/>
</dbReference>
<proteinExistence type="predicted"/>